<dbReference type="GO" id="GO:0004672">
    <property type="term" value="F:protein kinase activity"/>
    <property type="evidence" value="ECO:0007669"/>
    <property type="project" value="InterPro"/>
</dbReference>
<evidence type="ECO:0000256" key="1">
    <source>
        <dbReference type="PROSITE-ProRule" id="PRU10141"/>
    </source>
</evidence>
<gene>
    <name evidence="4" type="ORF">Pme01_32420</name>
</gene>
<dbReference type="InterPro" id="IPR011528">
    <property type="entry name" value="NERD"/>
</dbReference>
<dbReference type="Pfam" id="PF00069">
    <property type="entry name" value="Pkinase"/>
    <property type="match status" value="2"/>
</dbReference>
<dbReference type="PROSITE" id="PS50965">
    <property type="entry name" value="NERD"/>
    <property type="match status" value="1"/>
</dbReference>
<keyword evidence="4" id="KW-0418">Kinase</keyword>
<evidence type="ECO:0000259" key="3">
    <source>
        <dbReference type="PROSITE" id="PS50965"/>
    </source>
</evidence>
<proteinExistence type="predicted"/>
<keyword evidence="1" id="KW-0067">ATP-binding</keyword>
<dbReference type="GO" id="GO:0005524">
    <property type="term" value="F:ATP binding"/>
    <property type="evidence" value="ECO:0007669"/>
    <property type="project" value="UniProtKB-UniRule"/>
</dbReference>
<dbReference type="Gene3D" id="1.10.150.20">
    <property type="entry name" value="5' to 3' exonuclease, C-terminal subdomain"/>
    <property type="match status" value="1"/>
</dbReference>
<evidence type="ECO:0000313" key="4">
    <source>
        <dbReference type="EMBL" id="GII23645.1"/>
    </source>
</evidence>
<dbReference type="SUPFAM" id="SSF56112">
    <property type="entry name" value="Protein kinase-like (PK-like)"/>
    <property type="match status" value="2"/>
</dbReference>
<dbReference type="Proteomes" id="UP000599074">
    <property type="component" value="Unassembled WGS sequence"/>
</dbReference>
<dbReference type="EMBL" id="BOON01000030">
    <property type="protein sequence ID" value="GII23645.1"/>
    <property type="molecule type" value="Genomic_DNA"/>
</dbReference>
<keyword evidence="5" id="KW-1185">Reference proteome</keyword>
<dbReference type="PANTHER" id="PTHR24347">
    <property type="entry name" value="SERINE/THREONINE-PROTEIN KINASE"/>
    <property type="match status" value="1"/>
</dbReference>
<dbReference type="PROSITE" id="PS00107">
    <property type="entry name" value="PROTEIN_KINASE_ATP"/>
    <property type="match status" value="1"/>
</dbReference>
<feature type="domain" description="Protein kinase" evidence="2">
    <location>
        <begin position="503"/>
        <end position="756"/>
    </location>
</feature>
<protein>
    <submittedName>
        <fullName evidence="4">Protein kinase</fullName>
    </submittedName>
</protein>
<evidence type="ECO:0000259" key="2">
    <source>
        <dbReference type="PROSITE" id="PS50011"/>
    </source>
</evidence>
<dbReference type="SMART" id="SM00220">
    <property type="entry name" value="S_TKc"/>
    <property type="match status" value="1"/>
</dbReference>
<dbReference type="InterPro" id="IPR011009">
    <property type="entry name" value="Kinase-like_dom_sf"/>
</dbReference>
<organism evidence="4 5">
    <name type="scientific">Planosporangium mesophilum</name>
    <dbReference type="NCBI Taxonomy" id="689768"/>
    <lineage>
        <taxon>Bacteria</taxon>
        <taxon>Bacillati</taxon>
        <taxon>Actinomycetota</taxon>
        <taxon>Actinomycetes</taxon>
        <taxon>Micromonosporales</taxon>
        <taxon>Micromonosporaceae</taxon>
        <taxon>Planosporangium</taxon>
    </lineage>
</organism>
<feature type="domain" description="NERD" evidence="3">
    <location>
        <begin position="1"/>
        <end position="118"/>
    </location>
</feature>
<keyword evidence="1" id="KW-0547">Nucleotide-binding</keyword>
<keyword evidence="4" id="KW-0808">Transferase</keyword>
<dbReference type="InterPro" id="IPR000719">
    <property type="entry name" value="Prot_kinase_dom"/>
</dbReference>
<dbReference type="SUPFAM" id="SSF47789">
    <property type="entry name" value="C-terminal domain of RNA polymerase alpha subunit"/>
    <property type="match status" value="1"/>
</dbReference>
<sequence>MWPLERAGLHHLKTLLPDSDPYHAWANVEFVGTDSSLNEVDLLVLTPSGLHLLELKHWQGEIAGNGTQWTVRSPSGRLRYEDNPLLLANRKAKRLASLLEHYGRQSGKRVRIPYVRAAIFLHAPNTTVRLDEVGKQRVYGLHTDSRSGLPSIYDLLIQQPTDQRDAVDRTRAREIVSLIEGCGIRPSIADRTVQGILLQPKPFAEGPGWQDYLGGHKVETDIVRRVRFYLTSKASVDDRELIRRAAEREFRLLQGIYHPGIAHAIDLVDHEYGPAVIFEHDEDAVRLDHWLAEYGERLTLEQRLDLIRDLAEVLRYAHSRHLVHRGLNPRSIYVYDPDKPRPRLVVTDWQTGGRVATTTTQATLLAGTTHVDQLADESVRLYQAPEAATNPDAPGQLLDVFALGAITYLIFAGRPPATSPEALKSAITAQGGLELSAAADAVPDTLSYLVYDATLGDTSQRTQSVVDFLGHLDAVEEEVTRPEQAPVLDPVDAGSGDVLDGGLTVERRLGSGATSIALLVRREGDAAPLVLKVARDEEKSQRLRDEADQLRDLKHWQVAQLVEGPVTVGGRTCLLLEFAGEQTLAEELGTHGRLSLDLLERYGKDLLDIVEYLDGQGVIHRDIKPANLAARPRPKDKQPHLCIFDFSLASAPADQISAGTPPYLDPFLGPPRRPRYDLAAERFAAAVTLFEMATGTLPRWGDGVANPAAVADEVAVPAVLFDSAIADRLASFFTRALARDARERFDTTEEMADAWRSIFKDVPEAGVEPAITQPEGPGITRDTPLDLVNLTERARSALERFGVRTVGDLVDYDPMALSRLAGVPQATKTEIRRRAKELRSLFAPSPEPQPVPVPSVGVPSARSVDILVTILLPTSTGRNDGEVRSLEVMLGLRGPTDETDPLYWPTQSEAAAALGVAQPQLSRAMQKGVQRWAASEELAGIRAEIVELLDARGGVMAAGELAAALIASHGSSADEPHRSAQAIGLVRAAVEVELSTGGDSRVGIRRFGPVVLVGREPDDPTADYTSLDLLLYAVGLGRAAQKLVDEDPLPTPSRAVERLRLLTPPAVMPALSDTRLVQLAAAAAGTVAVNAQLQLYPVGMSAERAVKLAAGSLVLTANQSLDVRSLHNRVRARFPQAAPLSERPALDHLLARCGVALEWDPHNRVYRPPSASTHGPLGSTTRWATSVGPLVLAGADASAEVDIRINGVLDRRAFLALLVAPPRLAQARRALLDRYPLTEVDVTRTMVETLRAIGVPWELVITSDAKDRTDPDRRSLEIAVRQEVLPRVAAAMEAAPGAVLLAEAGPLARYGCMDLLAQLADNAVPRPAARLLLTAARRNQPVLDHEPIPVTSPGQWLWLPDQWLDRPADVKGRP</sequence>
<feature type="domain" description="Protein kinase" evidence="2">
    <location>
        <begin position="197"/>
        <end position="499"/>
    </location>
</feature>
<dbReference type="InterPro" id="IPR017441">
    <property type="entry name" value="Protein_kinase_ATP_BS"/>
</dbReference>
<name>A0A8J3X0R0_9ACTN</name>
<dbReference type="Pfam" id="PF08378">
    <property type="entry name" value="NERD"/>
    <property type="match status" value="1"/>
</dbReference>
<feature type="binding site" evidence="1">
    <location>
        <position position="532"/>
    </location>
    <ligand>
        <name>ATP</name>
        <dbReference type="ChEBI" id="CHEBI:30616"/>
    </ligand>
</feature>
<dbReference type="PROSITE" id="PS50011">
    <property type="entry name" value="PROTEIN_KINASE_DOM"/>
    <property type="match status" value="2"/>
</dbReference>
<evidence type="ECO:0000313" key="5">
    <source>
        <dbReference type="Proteomes" id="UP000599074"/>
    </source>
</evidence>
<reference evidence="4" key="1">
    <citation type="submission" date="2021-01" db="EMBL/GenBank/DDBJ databases">
        <title>Whole genome shotgun sequence of Planosporangium mesophilum NBRC 109066.</title>
        <authorList>
            <person name="Komaki H."/>
            <person name="Tamura T."/>
        </authorList>
    </citation>
    <scope>NUCLEOTIDE SEQUENCE</scope>
    <source>
        <strain evidence="4">NBRC 109066</strain>
    </source>
</reference>
<dbReference type="NCBIfam" id="NF033442">
    <property type="entry name" value="BREX_PglW"/>
    <property type="match status" value="1"/>
</dbReference>
<dbReference type="InterPro" id="IPR049832">
    <property type="entry name" value="BREX_PglW"/>
</dbReference>
<dbReference type="Gene3D" id="1.10.510.10">
    <property type="entry name" value="Transferase(Phosphotransferase) domain 1"/>
    <property type="match status" value="2"/>
</dbReference>
<accession>A0A8J3X0R0</accession>
<comment type="caution">
    <text evidence="4">The sequence shown here is derived from an EMBL/GenBank/DDBJ whole genome shotgun (WGS) entry which is preliminary data.</text>
</comment>